<evidence type="ECO:0000256" key="12">
    <source>
        <dbReference type="RuleBase" id="RU000304"/>
    </source>
</evidence>
<keyword evidence="4" id="KW-0479">Metal-binding</keyword>
<keyword evidence="7 11" id="KW-0067">ATP-binding</keyword>
<organism evidence="15">
    <name type="scientific">Anopheles sinensis</name>
    <name type="common">Mosquito</name>
    <dbReference type="NCBI Taxonomy" id="74873"/>
    <lineage>
        <taxon>Eukaryota</taxon>
        <taxon>Metazoa</taxon>
        <taxon>Ecdysozoa</taxon>
        <taxon>Arthropoda</taxon>
        <taxon>Hexapoda</taxon>
        <taxon>Insecta</taxon>
        <taxon>Pterygota</taxon>
        <taxon>Neoptera</taxon>
        <taxon>Endopterygota</taxon>
        <taxon>Diptera</taxon>
        <taxon>Nematocera</taxon>
        <taxon>Culicoidea</taxon>
        <taxon>Culicidae</taxon>
        <taxon>Anophelinae</taxon>
        <taxon>Anopheles</taxon>
    </lineage>
</organism>
<dbReference type="InterPro" id="IPR008271">
    <property type="entry name" value="Ser/Thr_kinase_AS"/>
</dbReference>
<dbReference type="SMART" id="SM00220">
    <property type="entry name" value="S_TKc"/>
    <property type="match status" value="1"/>
</dbReference>
<keyword evidence="9" id="KW-0832">Ubl conjugation</keyword>
<dbReference type="GO" id="GO:0005524">
    <property type="term" value="F:ATP binding"/>
    <property type="evidence" value="ECO:0007669"/>
    <property type="project" value="UniProtKB-UniRule"/>
</dbReference>
<feature type="region of interest" description="Disordered" evidence="13">
    <location>
        <begin position="1"/>
        <end position="24"/>
    </location>
</feature>
<keyword evidence="12" id="KW-0418">Kinase</keyword>
<dbReference type="InterPro" id="IPR000719">
    <property type="entry name" value="Prot_kinase_dom"/>
</dbReference>
<evidence type="ECO:0000256" key="11">
    <source>
        <dbReference type="PROSITE-ProRule" id="PRU10141"/>
    </source>
</evidence>
<dbReference type="STRING" id="74873.A0A084VMQ1"/>
<dbReference type="GO" id="GO:0007283">
    <property type="term" value="P:spermatogenesis"/>
    <property type="evidence" value="ECO:0007669"/>
    <property type="project" value="UniProtKB-KW"/>
</dbReference>
<evidence type="ECO:0000256" key="5">
    <source>
        <dbReference type="ARBA" id="ARBA00022741"/>
    </source>
</evidence>
<evidence type="ECO:0000256" key="9">
    <source>
        <dbReference type="ARBA" id="ARBA00022843"/>
    </source>
</evidence>
<evidence type="ECO:0000313" key="17">
    <source>
        <dbReference type="Proteomes" id="UP000030765"/>
    </source>
</evidence>
<keyword evidence="10" id="KW-0744">Spermatogenesis</keyword>
<dbReference type="InterPro" id="IPR017441">
    <property type="entry name" value="Protein_kinase_ATP_BS"/>
</dbReference>
<dbReference type="OMA" id="ITGCMPF"/>
<dbReference type="PANTHER" id="PTHR24346">
    <property type="entry name" value="MAP/MICROTUBULE AFFINITY-REGULATING KINASE"/>
    <property type="match status" value="1"/>
</dbReference>
<keyword evidence="12" id="KW-0808">Transferase</keyword>
<keyword evidence="6" id="KW-0221">Differentiation</keyword>
<evidence type="ECO:0000256" key="3">
    <source>
        <dbReference type="ARBA" id="ARBA00022553"/>
    </source>
</evidence>
<dbReference type="VEuPathDB" id="VectorBase:ASIS004369"/>
<evidence type="ECO:0000256" key="4">
    <source>
        <dbReference type="ARBA" id="ARBA00022723"/>
    </source>
</evidence>
<dbReference type="SUPFAM" id="SSF56112">
    <property type="entry name" value="Protein kinase-like (PK-like)"/>
    <property type="match status" value="1"/>
</dbReference>
<keyword evidence="17" id="KW-1185">Reference proteome</keyword>
<keyword evidence="2" id="KW-0217">Developmental protein</keyword>
<dbReference type="PROSITE" id="PS00107">
    <property type="entry name" value="PROTEIN_KINASE_ATP"/>
    <property type="match status" value="1"/>
</dbReference>
<sequence>MEKNSEFKRQISEGADSNDVQRQSSEVLPSSSIWTRARVKKVLNLKGYIVGRCVGSGSYSKVYQAFYRSSQPEGMLPMQSLACKVIDRRRIPASYERLMPRETVAMLTLSHPNIVSVQSIQEYGPYMCVFMDYCRHGDLLEYVQLHKRVPETRARVFFRQLVQAVEYMHREGFCHRDIKCENILLAGPAHVKLADFSFAKRCAPPGGCGAVELSTTYCGSVAYTAPEVLQGIPYDPKAHDMWSLGCVLFIMITGTMPFDESRVREAIECQLHKRYSYPVGLKPNPSIMQLIDSLIEPDVTVRAIVEQVAKDPWLQGP</sequence>
<keyword evidence="8" id="KW-0460">Magnesium</keyword>
<dbReference type="GO" id="GO:0000287">
    <property type="term" value="F:magnesium ion binding"/>
    <property type="evidence" value="ECO:0007669"/>
    <property type="project" value="UniProtKB-ARBA"/>
</dbReference>
<evidence type="ECO:0000313" key="15">
    <source>
        <dbReference type="EMBL" id="KFB39245.1"/>
    </source>
</evidence>
<evidence type="ECO:0000256" key="10">
    <source>
        <dbReference type="ARBA" id="ARBA00022871"/>
    </source>
</evidence>
<dbReference type="EnsemblMetazoa" id="ASIC006592-RA">
    <property type="protein sequence ID" value="ASIC006592-PA"/>
    <property type="gene ID" value="ASIC006592"/>
</dbReference>
<dbReference type="OrthoDB" id="541276at2759"/>
<comment type="cofactor">
    <cofactor evidence="1">
        <name>Mg(2+)</name>
        <dbReference type="ChEBI" id="CHEBI:18420"/>
    </cofactor>
</comment>
<reference evidence="16" key="2">
    <citation type="submission" date="2020-05" db="UniProtKB">
        <authorList>
            <consortium name="EnsemblMetazoa"/>
        </authorList>
    </citation>
    <scope>IDENTIFICATION</scope>
</reference>
<feature type="binding site" evidence="11">
    <location>
        <position position="84"/>
    </location>
    <ligand>
        <name>ATP</name>
        <dbReference type="ChEBI" id="CHEBI:30616"/>
    </ligand>
</feature>
<dbReference type="GO" id="GO:0005737">
    <property type="term" value="C:cytoplasm"/>
    <property type="evidence" value="ECO:0007669"/>
    <property type="project" value="TreeGrafter"/>
</dbReference>
<dbReference type="Gene3D" id="1.10.510.10">
    <property type="entry name" value="Transferase(Phosphotransferase) domain 1"/>
    <property type="match status" value="1"/>
</dbReference>
<dbReference type="InterPro" id="IPR011009">
    <property type="entry name" value="Kinase-like_dom_sf"/>
</dbReference>
<evidence type="ECO:0000256" key="8">
    <source>
        <dbReference type="ARBA" id="ARBA00022842"/>
    </source>
</evidence>
<dbReference type="GO" id="GO:0000226">
    <property type="term" value="P:microtubule cytoskeleton organization"/>
    <property type="evidence" value="ECO:0007669"/>
    <property type="project" value="TreeGrafter"/>
</dbReference>
<evidence type="ECO:0000256" key="7">
    <source>
        <dbReference type="ARBA" id="ARBA00022840"/>
    </source>
</evidence>
<evidence type="ECO:0000256" key="2">
    <source>
        <dbReference type="ARBA" id="ARBA00022473"/>
    </source>
</evidence>
<keyword evidence="5 11" id="KW-0547">Nucleotide-binding</keyword>
<dbReference type="VEuPathDB" id="VectorBase:ASIC006592"/>
<protein>
    <submittedName>
        <fullName evidence="15">AGAP008765-PA-like protein</fullName>
    </submittedName>
</protein>
<dbReference type="PROSITE" id="PS00108">
    <property type="entry name" value="PROTEIN_KINASE_ST"/>
    <property type="match status" value="1"/>
</dbReference>
<feature type="compositionally biased region" description="Basic and acidic residues" evidence="13">
    <location>
        <begin position="1"/>
        <end position="11"/>
    </location>
</feature>
<keyword evidence="12" id="KW-0723">Serine/threonine-protein kinase</keyword>
<dbReference type="Pfam" id="PF00069">
    <property type="entry name" value="Pkinase"/>
    <property type="match status" value="1"/>
</dbReference>
<evidence type="ECO:0000259" key="14">
    <source>
        <dbReference type="PROSITE" id="PS50011"/>
    </source>
</evidence>
<dbReference type="GO" id="GO:0050321">
    <property type="term" value="F:tau-protein kinase activity"/>
    <property type="evidence" value="ECO:0007669"/>
    <property type="project" value="TreeGrafter"/>
</dbReference>
<dbReference type="GO" id="GO:0035556">
    <property type="term" value="P:intracellular signal transduction"/>
    <property type="evidence" value="ECO:0007669"/>
    <property type="project" value="TreeGrafter"/>
</dbReference>
<dbReference type="EMBL" id="ATLV01014616">
    <property type="status" value="NOT_ANNOTATED_CDS"/>
    <property type="molecule type" value="Genomic_DNA"/>
</dbReference>
<keyword evidence="3" id="KW-0597">Phosphoprotein</keyword>
<dbReference type="PROSITE" id="PS50011">
    <property type="entry name" value="PROTEIN_KINASE_DOM"/>
    <property type="match status" value="1"/>
</dbReference>
<proteinExistence type="inferred from homology"/>
<dbReference type="FunFam" id="1.10.510.10:FF:000658">
    <property type="entry name" value="Protein CBG12184"/>
    <property type="match status" value="1"/>
</dbReference>
<dbReference type="EMBL" id="KE524975">
    <property type="protein sequence ID" value="KFB39245.1"/>
    <property type="molecule type" value="Genomic_DNA"/>
</dbReference>
<evidence type="ECO:0000313" key="16">
    <source>
        <dbReference type="EnsemblMetazoa" id="ASIC006592-PA"/>
    </source>
</evidence>
<feature type="domain" description="Protein kinase" evidence="14">
    <location>
        <begin position="48"/>
        <end position="314"/>
    </location>
</feature>
<evidence type="ECO:0000256" key="6">
    <source>
        <dbReference type="ARBA" id="ARBA00022782"/>
    </source>
</evidence>
<dbReference type="GO" id="GO:0030154">
    <property type="term" value="P:cell differentiation"/>
    <property type="evidence" value="ECO:0007669"/>
    <property type="project" value="UniProtKB-KW"/>
</dbReference>
<reference evidence="15 17" key="1">
    <citation type="journal article" date="2014" name="BMC Genomics">
        <title>Genome sequence of Anopheles sinensis provides insight into genetics basis of mosquito competence for malaria parasites.</title>
        <authorList>
            <person name="Zhou D."/>
            <person name="Zhang D."/>
            <person name="Ding G."/>
            <person name="Shi L."/>
            <person name="Hou Q."/>
            <person name="Ye Y."/>
            <person name="Xu Y."/>
            <person name="Zhou H."/>
            <person name="Xiong C."/>
            <person name="Li S."/>
            <person name="Yu J."/>
            <person name="Hong S."/>
            <person name="Yu X."/>
            <person name="Zou P."/>
            <person name="Chen C."/>
            <person name="Chang X."/>
            <person name="Wang W."/>
            <person name="Lv Y."/>
            <person name="Sun Y."/>
            <person name="Ma L."/>
            <person name="Shen B."/>
            <person name="Zhu C."/>
        </authorList>
    </citation>
    <scope>NUCLEOTIDE SEQUENCE [LARGE SCALE GENOMIC DNA]</scope>
</reference>
<name>A0A084VMQ1_ANOSI</name>
<dbReference type="Proteomes" id="UP000030765">
    <property type="component" value="Unassembled WGS sequence"/>
</dbReference>
<accession>A0A084VMQ1</accession>
<dbReference type="AlphaFoldDB" id="A0A084VMQ1"/>
<gene>
    <name evidence="15" type="ORF">ZHAS_00006592</name>
</gene>
<evidence type="ECO:0000256" key="13">
    <source>
        <dbReference type="SAM" id="MobiDB-lite"/>
    </source>
</evidence>
<dbReference type="PANTHER" id="PTHR24346:SF102">
    <property type="entry name" value="TESTIS-SPECIFIC SERINE_THREONINE-PROTEIN KINASE 1"/>
    <property type="match status" value="1"/>
</dbReference>
<comment type="similarity">
    <text evidence="12">Belongs to the protein kinase superfamily.</text>
</comment>
<evidence type="ECO:0000256" key="1">
    <source>
        <dbReference type="ARBA" id="ARBA00001946"/>
    </source>
</evidence>